<organism evidence="1 2">
    <name type="scientific">Hypocrea jecorina (strain ATCC 56765 / BCRC 32924 / NRRL 11460 / Rut C-30)</name>
    <name type="common">Trichoderma reesei</name>
    <dbReference type="NCBI Taxonomy" id="1344414"/>
    <lineage>
        <taxon>Eukaryota</taxon>
        <taxon>Fungi</taxon>
        <taxon>Dikarya</taxon>
        <taxon>Ascomycota</taxon>
        <taxon>Pezizomycotina</taxon>
        <taxon>Sordariomycetes</taxon>
        <taxon>Hypocreomycetidae</taxon>
        <taxon>Hypocreales</taxon>
        <taxon>Hypocreaceae</taxon>
        <taxon>Trichoderma</taxon>
    </lineage>
</organism>
<sequence>MAAYRCASCPPSGPFGLPRSSSYYVGVSLCPTLPVFFQGNAKTTQTPRMPGIELLFGR</sequence>
<accession>A0A024S684</accession>
<proteinExistence type="predicted"/>
<protein>
    <submittedName>
        <fullName evidence="1">Uncharacterized protein</fullName>
    </submittedName>
</protein>
<dbReference type="HOGENOM" id="CLU_2980768_0_0_1"/>
<dbReference type="KEGG" id="trr:M419DRAFT_124237"/>
<evidence type="ECO:0000313" key="1">
    <source>
        <dbReference type="EMBL" id="ETR99985.1"/>
    </source>
</evidence>
<evidence type="ECO:0000313" key="2">
    <source>
        <dbReference type="Proteomes" id="UP000024376"/>
    </source>
</evidence>
<dbReference type="AlphaFoldDB" id="A0A024S684"/>
<dbReference type="EMBL" id="KI911154">
    <property type="protein sequence ID" value="ETR99985.1"/>
    <property type="molecule type" value="Genomic_DNA"/>
</dbReference>
<reference evidence="2" key="1">
    <citation type="journal article" date="2013" name="Ind. Biotechnol.">
        <title>Comparative genomics analysis of Trichoderma reesei strains.</title>
        <authorList>
            <person name="Koike H."/>
            <person name="Aerts A."/>
            <person name="LaButti K."/>
            <person name="Grigoriev I.V."/>
            <person name="Baker S.E."/>
        </authorList>
    </citation>
    <scope>NUCLEOTIDE SEQUENCE [LARGE SCALE GENOMIC DNA]</scope>
    <source>
        <strain evidence="2">ATCC 56765 / BCRC 32924 / NRRL 11460 / Rut C-30</strain>
    </source>
</reference>
<dbReference type="Proteomes" id="UP000024376">
    <property type="component" value="Unassembled WGS sequence"/>
</dbReference>
<name>A0A024S684_HYPJR</name>
<gene>
    <name evidence="1" type="ORF">M419DRAFT_124237</name>
</gene>